<accession>A0ACC0J9W7</accession>
<name>A0ACC0J9W7_CHOFU</name>
<evidence type="ECO:0000313" key="1">
    <source>
        <dbReference type="EMBL" id="KAI8420859.1"/>
    </source>
</evidence>
<proteinExistence type="predicted"/>
<keyword evidence="2" id="KW-1185">Reference proteome</keyword>
<gene>
    <name evidence="1" type="ORF">MSG28_008052</name>
</gene>
<evidence type="ECO:0000313" key="2">
    <source>
        <dbReference type="Proteomes" id="UP001064048"/>
    </source>
</evidence>
<reference evidence="1 2" key="1">
    <citation type="journal article" date="2022" name="Genome Biol. Evol.">
        <title>The Spruce Budworm Genome: Reconstructing the Evolutionary History of Antifreeze Proteins.</title>
        <authorList>
            <person name="Beliveau C."/>
            <person name="Gagne P."/>
            <person name="Picq S."/>
            <person name="Vernygora O."/>
            <person name="Keeling C.I."/>
            <person name="Pinkney K."/>
            <person name="Doucet D."/>
            <person name="Wen F."/>
            <person name="Johnston J.S."/>
            <person name="Maaroufi H."/>
            <person name="Boyle B."/>
            <person name="Laroche J."/>
            <person name="Dewar K."/>
            <person name="Juretic N."/>
            <person name="Blackburn G."/>
            <person name="Nisole A."/>
            <person name="Brunet B."/>
            <person name="Brandao M."/>
            <person name="Lumley L."/>
            <person name="Duan J."/>
            <person name="Quan G."/>
            <person name="Lucarotti C.J."/>
            <person name="Roe A.D."/>
            <person name="Sperling F.A.H."/>
            <person name="Levesque R.C."/>
            <person name="Cusson M."/>
        </authorList>
    </citation>
    <scope>NUCLEOTIDE SEQUENCE [LARGE SCALE GENOMIC DNA]</scope>
    <source>
        <strain evidence="1">Glfc:IPQL:Cfum</strain>
    </source>
</reference>
<dbReference type="EMBL" id="CM046113">
    <property type="protein sequence ID" value="KAI8420859.1"/>
    <property type="molecule type" value="Genomic_DNA"/>
</dbReference>
<comment type="caution">
    <text evidence="1">The sequence shown here is derived from an EMBL/GenBank/DDBJ whole genome shotgun (WGS) entry which is preliminary data.</text>
</comment>
<dbReference type="Proteomes" id="UP001064048">
    <property type="component" value="Chromosome 13"/>
</dbReference>
<protein>
    <submittedName>
        <fullName evidence="1">Uncharacterized protein</fullName>
    </submittedName>
</protein>
<sequence length="137" mass="15764">MPSSSPTYGVEPRPPAMLRPSPPAARAMRTSLHRWPFTRWMYITSCQVVGGRQYKQVEITELKYVLPRAYAQPEAQAVTECARNNHLWMRRLWRRRPRSPLLSFTFEIGARSADVKPQNTAPNAPELIVCIVPRPNH</sequence>
<organism evidence="1 2">
    <name type="scientific">Choristoneura fumiferana</name>
    <name type="common">Spruce budworm moth</name>
    <name type="synonym">Archips fumiferana</name>
    <dbReference type="NCBI Taxonomy" id="7141"/>
    <lineage>
        <taxon>Eukaryota</taxon>
        <taxon>Metazoa</taxon>
        <taxon>Ecdysozoa</taxon>
        <taxon>Arthropoda</taxon>
        <taxon>Hexapoda</taxon>
        <taxon>Insecta</taxon>
        <taxon>Pterygota</taxon>
        <taxon>Neoptera</taxon>
        <taxon>Endopterygota</taxon>
        <taxon>Lepidoptera</taxon>
        <taxon>Glossata</taxon>
        <taxon>Ditrysia</taxon>
        <taxon>Tortricoidea</taxon>
        <taxon>Tortricidae</taxon>
        <taxon>Tortricinae</taxon>
        <taxon>Choristoneura</taxon>
    </lineage>
</organism>